<dbReference type="PANTHER" id="PTHR33710">
    <property type="entry name" value="BNAC02G09200D PROTEIN"/>
    <property type="match status" value="1"/>
</dbReference>
<dbReference type="InterPro" id="IPR036691">
    <property type="entry name" value="Endo/exonu/phosph_ase_sf"/>
</dbReference>
<sequence>MLVDGINAKLQRLNLWEDIKRLNNSINLPWCTLGDFNNVFYADERKGGEVVHPRETENFKDCLLHTWLNDHKASGFFFTWSNSSQGNGRIQSRIDRCLINPVWSSVFSDTEVEFLPHGVLDHSPIVIKWHSFVKKATSFRYSNDWFEMPGFEDIVKEVWQEDILSDPMNRLTRKLKMLKGKLIVWSKQNCSMLHKRVDEARHELMSIQKALRNNRTNVGLAIKEKQILKKYGNLAS</sequence>
<keyword evidence="2" id="KW-1185">Reference proteome</keyword>
<organism evidence="1 2">
    <name type="scientific">Thalictrum thalictroides</name>
    <name type="common">Rue-anemone</name>
    <name type="synonym">Anemone thalictroides</name>
    <dbReference type="NCBI Taxonomy" id="46969"/>
    <lineage>
        <taxon>Eukaryota</taxon>
        <taxon>Viridiplantae</taxon>
        <taxon>Streptophyta</taxon>
        <taxon>Embryophyta</taxon>
        <taxon>Tracheophyta</taxon>
        <taxon>Spermatophyta</taxon>
        <taxon>Magnoliopsida</taxon>
        <taxon>Ranunculales</taxon>
        <taxon>Ranunculaceae</taxon>
        <taxon>Thalictroideae</taxon>
        <taxon>Thalictrum</taxon>
    </lineage>
</organism>
<proteinExistence type="predicted"/>
<dbReference type="AlphaFoldDB" id="A0A7J6X0H4"/>
<comment type="caution">
    <text evidence="1">The sequence shown here is derived from an EMBL/GenBank/DDBJ whole genome shotgun (WGS) entry which is preliminary data.</text>
</comment>
<keyword evidence="1" id="KW-0255">Endonuclease</keyword>
<keyword evidence="1" id="KW-0269">Exonuclease</keyword>
<keyword evidence="1" id="KW-0540">Nuclease</keyword>
<dbReference type="EMBL" id="JABWDY010008248">
    <property type="protein sequence ID" value="KAF5202335.1"/>
    <property type="molecule type" value="Genomic_DNA"/>
</dbReference>
<evidence type="ECO:0000313" key="2">
    <source>
        <dbReference type="Proteomes" id="UP000554482"/>
    </source>
</evidence>
<dbReference type="GO" id="GO:0004527">
    <property type="term" value="F:exonuclease activity"/>
    <property type="evidence" value="ECO:0007669"/>
    <property type="project" value="UniProtKB-KW"/>
</dbReference>
<dbReference type="Gene3D" id="3.60.10.10">
    <property type="entry name" value="Endonuclease/exonuclease/phosphatase"/>
    <property type="match status" value="1"/>
</dbReference>
<accession>A0A7J6X0H4</accession>
<reference evidence="1 2" key="1">
    <citation type="submission" date="2020-06" db="EMBL/GenBank/DDBJ databases">
        <title>Transcriptomic and genomic resources for Thalictrum thalictroides and T. hernandezii: Facilitating candidate gene discovery in an emerging model plant lineage.</title>
        <authorList>
            <person name="Arias T."/>
            <person name="Riano-Pachon D.M."/>
            <person name="Di Stilio V.S."/>
        </authorList>
    </citation>
    <scope>NUCLEOTIDE SEQUENCE [LARGE SCALE GENOMIC DNA]</scope>
    <source>
        <strain evidence="2">cv. WT478/WT964</strain>
        <tissue evidence="1">Leaves</tissue>
    </source>
</reference>
<dbReference type="OrthoDB" id="1302012at2759"/>
<dbReference type="SUPFAM" id="SSF56219">
    <property type="entry name" value="DNase I-like"/>
    <property type="match status" value="1"/>
</dbReference>
<gene>
    <name evidence="1" type="ORF">FRX31_008076</name>
</gene>
<dbReference type="Proteomes" id="UP000554482">
    <property type="component" value="Unassembled WGS sequence"/>
</dbReference>
<dbReference type="GO" id="GO:0004519">
    <property type="term" value="F:endonuclease activity"/>
    <property type="evidence" value="ECO:0007669"/>
    <property type="project" value="UniProtKB-KW"/>
</dbReference>
<evidence type="ECO:0000313" key="1">
    <source>
        <dbReference type="EMBL" id="KAF5202335.1"/>
    </source>
</evidence>
<protein>
    <submittedName>
        <fullName evidence="1">Endonuclease/exonuclease/phosphatase</fullName>
    </submittedName>
</protein>
<keyword evidence="1" id="KW-0378">Hydrolase</keyword>
<dbReference type="PANTHER" id="PTHR33710:SF71">
    <property type="entry name" value="ENDONUCLEASE_EXONUCLEASE_PHOSPHATASE DOMAIN-CONTAINING PROTEIN"/>
    <property type="match status" value="1"/>
</dbReference>
<name>A0A7J6X0H4_THATH</name>